<dbReference type="SUPFAM" id="SSF117070">
    <property type="entry name" value="LEA14-like"/>
    <property type="match status" value="1"/>
</dbReference>
<keyword evidence="4 5" id="KW-0472">Membrane</keyword>
<dbReference type="AlphaFoldDB" id="A0AAV0PC87"/>
<evidence type="ECO:0000256" key="2">
    <source>
        <dbReference type="ARBA" id="ARBA00022692"/>
    </source>
</evidence>
<keyword evidence="2 5" id="KW-0812">Transmembrane</keyword>
<dbReference type="Proteomes" id="UP001154282">
    <property type="component" value="Unassembled WGS sequence"/>
</dbReference>
<sequence>MSKETATRPTKLYFSIVFTVIFFISLILLICWLSLRPHEPKFHVHNFSVLGLADHGLESARFVYNVSVRNSNRRVGISYDTLTTAIYHNGRPIGITPSFNSFDQEPKTTLYISHVLTGGAIAAAAGSGDTWKEIVGDRGSGKVEFQLELRTSLRYERTMWDLRRHGVRAKCQVPVGGDGALLAGYVGQECPS</sequence>
<keyword evidence="3 5" id="KW-1133">Transmembrane helix</keyword>
<comment type="subcellular location">
    <subcellularLocation>
        <location evidence="1">Membrane</location>
        <topology evidence="1">Single-pass membrane protein</topology>
    </subcellularLocation>
</comment>
<dbReference type="EMBL" id="CAMGYJ010000008">
    <property type="protein sequence ID" value="CAI0468132.1"/>
    <property type="molecule type" value="Genomic_DNA"/>
</dbReference>
<evidence type="ECO:0000259" key="6">
    <source>
        <dbReference type="Pfam" id="PF03168"/>
    </source>
</evidence>
<reference evidence="7" key="1">
    <citation type="submission" date="2022-08" db="EMBL/GenBank/DDBJ databases">
        <authorList>
            <person name="Gutierrez-Valencia J."/>
        </authorList>
    </citation>
    <scope>NUCLEOTIDE SEQUENCE</scope>
</reference>
<keyword evidence="8" id="KW-1185">Reference proteome</keyword>
<feature type="domain" description="Late embryogenesis abundant protein LEA-2 subgroup" evidence="6">
    <location>
        <begin position="66"/>
        <end position="171"/>
    </location>
</feature>
<evidence type="ECO:0000256" key="5">
    <source>
        <dbReference type="SAM" id="Phobius"/>
    </source>
</evidence>
<gene>
    <name evidence="7" type="ORF">LITE_LOCUS37697</name>
</gene>
<dbReference type="Pfam" id="PF03168">
    <property type="entry name" value="LEA_2"/>
    <property type="match status" value="1"/>
</dbReference>
<comment type="caution">
    <text evidence="7">The sequence shown here is derived from an EMBL/GenBank/DDBJ whole genome shotgun (WGS) entry which is preliminary data.</text>
</comment>
<evidence type="ECO:0000256" key="1">
    <source>
        <dbReference type="ARBA" id="ARBA00004167"/>
    </source>
</evidence>
<proteinExistence type="predicted"/>
<dbReference type="InterPro" id="IPR004864">
    <property type="entry name" value="LEA_2"/>
</dbReference>
<organism evidence="7 8">
    <name type="scientific">Linum tenue</name>
    <dbReference type="NCBI Taxonomy" id="586396"/>
    <lineage>
        <taxon>Eukaryota</taxon>
        <taxon>Viridiplantae</taxon>
        <taxon>Streptophyta</taxon>
        <taxon>Embryophyta</taxon>
        <taxon>Tracheophyta</taxon>
        <taxon>Spermatophyta</taxon>
        <taxon>Magnoliopsida</taxon>
        <taxon>eudicotyledons</taxon>
        <taxon>Gunneridae</taxon>
        <taxon>Pentapetalae</taxon>
        <taxon>rosids</taxon>
        <taxon>fabids</taxon>
        <taxon>Malpighiales</taxon>
        <taxon>Linaceae</taxon>
        <taxon>Linum</taxon>
    </lineage>
</organism>
<evidence type="ECO:0000313" key="8">
    <source>
        <dbReference type="Proteomes" id="UP001154282"/>
    </source>
</evidence>
<evidence type="ECO:0000313" key="7">
    <source>
        <dbReference type="EMBL" id="CAI0468132.1"/>
    </source>
</evidence>
<evidence type="ECO:0000256" key="4">
    <source>
        <dbReference type="ARBA" id="ARBA00023136"/>
    </source>
</evidence>
<feature type="transmembrane region" description="Helical" evidence="5">
    <location>
        <begin position="12"/>
        <end position="35"/>
    </location>
</feature>
<dbReference type="PANTHER" id="PTHR31415:SF3">
    <property type="entry name" value="LATE EMBRYOGENESIS ABUNDANT (LEA) HYDROXYPROLINE-RICH GLYCOPROTEIN FAMILY"/>
    <property type="match status" value="1"/>
</dbReference>
<accession>A0AAV0PC87</accession>
<name>A0AAV0PC87_9ROSI</name>
<protein>
    <recommendedName>
        <fullName evidence="6">Late embryogenesis abundant protein LEA-2 subgroup domain-containing protein</fullName>
    </recommendedName>
</protein>
<dbReference type="PANTHER" id="PTHR31415">
    <property type="entry name" value="OS05G0367900 PROTEIN"/>
    <property type="match status" value="1"/>
</dbReference>
<dbReference type="GO" id="GO:0005886">
    <property type="term" value="C:plasma membrane"/>
    <property type="evidence" value="ECO:0007669"/>
    <property type="project" value="TreeGrafter"/>
</dbReference>
<evidence type="ECO:0000256" key="3">
    <source>
        <dbReference type="ARBA" id="ARBA00022989"/>
    </source>
</evidence>
<dbReference type="InterPro" id="IPR044839">
    <property type="entry name" value="NDR1-like"/>
</dbReference>
<dbReference type="GO" id="GO:0009506">
    <property type="term" value="C:plasmodesma"/>
    <property type="evidence" value="ECO:0007669"/>
    <property type="project" value="TreeGrafter"/>
</dbReference>
<dbReference type="GO" id="GO:0098542">
    <property type="term" value="P:defense response to other organism"/>
    <property type="evidence" value="ECO:0007669"/>
    <property type="project" value="InterPro"/>
</dbReference>